<evidence type="ECO:0000256" key="1">
    <source>
        <dbReference type="SAM" id="MobiDB-lite"/>
    </source>
</evidence>
<evidence type="ECO:0000259" key="2">
    <source>
        <dbReference type="PROSITE" id="PS50994"/>
    </source>
</evidence>
<feature type="compositionally biased region" description="Polar residues" evidence="1">
    <location>
        <begin position="202"/>
        <end position="212"/>
    </location>
</feature>
<dbReference type="InterPro" id="IPR050951">
    <property type="entry name" value="Retrovirus_Pol_polyprotein"/>
</dbReference>
<accession>A0ABM4TNE0</accession>
<dbReference type="SUPFAM" id="SSF53098">
    <property type="entry name" value="Ribonuclease H-like"/>
    <property type="match status" value="1"/>
</dbReference>
<evidence type="ECO:0000313" key="4">
    <source>
        <dbReference type="RefSeq" id="XP_070851486.1"/>
    </source>
</evidence>
<dbReference type="PROSITE" id="PS50994">
    <property type="entry name" value="INTEGRASE"/>
    <property type="match status" value="1"/>
</dbReference>
<protein>
    <recommendedName>
        <fullName evidence="2">Integrase catalytic domain-containing protein</fullName>
    </recommendedName>
</protein>
<reference evidence="4" key="1">
    <citation type="submission" date="2025-08" db="UniProtKB">
        <authorList>
            <consortium name="RefSeq"/>
        </authorList>
    </citation>
    <scope>IDENTIFICATION</scope>
</reference>
<dbReference type="InterPro" id="IPR036397">
    <property type="entry name" value="RNaseH_sf"/>
</dbReference>
<feature type="domain" description="Integrase catalytic" evidence="2">
    <location>
        <begin position="1"/>
        <end position="165"/>
    </location>
</feature>
<dbReference type="InterPro" id="IPR012337">
    <property type="entry name" value="RNaseH-like_sf"/>
</dbReference>
<dbReference type="Pfam" id="PF00665">
    <property type="entry name" value="rve"/>
    <property type="match status" value="1"/>
</dbReference>
<name>A0ABM4TNE0_DROSZ</name>
<feature type="region of interest" description="Disordered" evidence="1">
    <location>
        <begin position="186"/>
        <end position="214"/>
    </location>
</feature>
<dbReference type="PANTHER" id="PTHR37984">
    <property type="entry name" value="PROTEIN CBG26694"/>
    <property type="match status" value="1"/>
</dbReference>
<sequence>MALKWLNSIELAGKLLTQVLVLIDRLSKWTKLVPLRSATAESLRKAFRGRIIARYARYHPKVVKTSNGVHFASRIFKSLLAEMGIRQQFTAPYTPQENQTERANRTVKTLIAQFTGQDQINWIEKWPENMLAVNPGISESSLYDRETLGTGRATETPEENAKKLREVFEIVRRNLEKAFQDQARHYNLGGGNGRQRWGRSMCQGTPPVQSGRSIRCKNSPEVRWYL</sequence>
<dbReference type="InterPro" id="IPR001584">
    <property type="entry name" value="Integrase_cat-core"/>
</dbReference>
<dbReference type="PANTHER" id="PTHR37984:SF5">
    <property type="entry name" value="PROTEIN NYNRIN-LIKE"/>
    <property type="match status" value="1"/>
</dbReference>
<evidence type="ECO:0000313" key="3">
    <source>
        <dbReference type="Proteomes" id="UP001652628"/>
    </source>
</evidence>
<keyword evidence="3" id="KW-1185">Reference proteome</keyword>
<proteinExistence type="predicted"/>
<dbReference type="GeneID" id="139352755"/>
<dbReference type="Proteomes" id="UP001652628">
    <property type="component" value="Chromosome 3"/>
</dbReference>
<gene>
    <name evidence="4" type="primary">LOC139352755</name>
</gene>
<organism evidence="3 4">
    <name type="scientific">Drosophila suzukii</name>
    <name type="common">Spotted-wing drosophila fruit fly</name>
    <dbReference type="NCBI Taxonomy" id="28584"/>
    <lineage>
        <taxon>Eukaryota</taxon>
        <taxon>Metazoa</taxon>
        <taxon>Ecdysozoa</taxon>
        <taxon>Arthropoda</taxon>
        <taxon>Hexapoda</taxon>
        <taxon>Insecta</taxon>
        <taxon>Pterygota</taxon>
        <taxon>Neoptera</taxon>
        <taxon>Endopterygota</taxon>
        <taxon>Diptera</taxon>
        <taxon>Brachycera</taxon>
        <taxon>Muscomorpha</taxon>
        <taxon>Ephydroidea</taxon>
        <taxon>Drosophilidae</taxon>
        <taxon>Drosophila</taxon>
        <taxon>Sophophora</taxon>
    </lineage>
</organism>
<dbReference type="RefSeq" id="XP_070851486.1">
    <property type="nucleotide sequence ID" value="XM_070995385.1"/>
</dbReference>
<dbReference type="Gene3D" id="3.30.420.10">
    <property type="entry name" value="Ribonuclease H-like superfamily/Ribonuclease H"/>
    <property type="match status" value="1"/>
</dbReference>